<protein>
    <recommendedName>
        <fullName evidence="2">Glycosyl transferase family 1 domain-containing protein</fullName>
    </recommendedName>
</protein>
<organism evidence="1">
    <name type="scientific">marine sediment metagenome</name>
    <dbReference type="NCBI Taxonomy" id="412755"/>
    <lineage>
        <taxon>unclassified sequences</taxon>
        <taxon>metagenomes</taxon>
        <taxon>ecological metagenomes</taxon>
    </lineage>
</organism>
<dbReference type="AlphaFoldDB" id="X1EUA4"/>
<name>X1EUA4_9ZZZZ</name>
<dbReference type="Gene3D" id="3.40.50.2000">
    <property type="entry name" value="Glycogen Phosphorylase B"/>
    <property type="match status" value="1"/>
</dbReference>
<dbReference type="Pfam" id="PF13692">
    <property type="entry name" value="Glyco_trans_1_4"/>
    <property type="match status" value="1"/>
</dbReference>
<reference evidence="1" key="1">
    <citation type="journal article" date="2014" name="Front. Microbiol.">
        <title>High frequency of phylogenetically diverse reductive dehalogenase-homologous genes in deep subseafloor sedimentary metagenomes.</title>
        <authorList>
            <person name="Kawai M."/>
            <person name="Futagami T."/>
            <person name="Toyoda A."/>
            <person name="Takaki Y."/>
            <person name="Nishi S."/>
            <person name="Hori S."/>
            <person name="Arai W."/>
            <person name="Tsubouchi T."/>
            <person name="Morono Y."/>
            <person name="Uchiyama I."/>
            <person name="Ito T."/>
            <person name="Fujiyama A."/>
            <person name="Inagaki F."/>
            <person name="Takami H."/>
        </authorList>
    </citation>
    <scope>NUCLEOTIDE SEQUENCE</scope>
    <source>
        <strain evidence="1">Expedition CK06-06</strain>
    </source>
</reference>
<accession>X1EUA4</accession>
<dbReference type="EMBL" id="BARU01005479">
    <property type="protein sequence ID" value="GAH36946.1"/>
    <property type="molecule type" value="Genomic_DNA"/>
</dbReference>
<gene>
    <name evidence="1" type="ORF">S03H2_10672</name>
</gene>
<comment type="caution">
    <text evidence="1">The sequence shown here is derived from an EMBL/GenBank/DDBJ whole genome shotgun (WGS) entry which is preliminary data.</text>
</comment>
<sequence length="68" mass="7971">MFLKSAKIFLDKNPDKDVKFVVIGDGELRNDLMRYCEDERLSDRVVFCGWRRDLQKVYADLDVLALTS</sequence>
<dbReference type="SUPFAM" id="SSF53756">
    <property type="entry name" value="UDP-Glycosyltransferase/glycogen phosphorylase"/>
    <property type="match status" value="1"/>
</dbReference>
<evidence type="ECO:0000313" key="1">
    <source>
        <dbReference type="EMBL" id="GAH36946.1"/>
    </source>
</evidence>
<evidence type="ECO:0008006" key="2">
    <source>
        <dbReference type="Google" id="ProtNLM"/>
    </source>
</evidence>
<proteinExistence type="predicted"/>
<feature type="non-terminal residue" evidence="1">
    <location>
        <position position="68"/>
    </location>
</feature>